<evidence type="ECO:0000256" key="8">
    <source>
        <dbReference type="PIRSR" id="PIRSR602403-1"/>
    </source>
</evidence>
<dbReference type="InterPro" id="IPR050529">
    <property type="entry name" value="CYP450_sterol_14alpha_dmase"/>
</dbReference>
<keyword evidence="9" id="KW-0472">Membrane</keyword>
<keyword evidence="6 8" id="KW-0408">Iron</keyword>
<evidence type="ECO:0000256" key="7">
    <source>
        <dbReference type="ARBA" id="ARBA00023033"/>
    </source>
</evidence>
<keyword evidence="4 8" id="KW-0479">Metal-binding</keyword>
<keyword evidence="5" id="KW-0560">Oxidoreductase</keyword>
<dbReference type="InterPro" id="IPR002403">
    <property type="entry name" value="Cyt_P450_E_grp-IV"/>
</dbReference>
<dbReference type="SUPFAM" id="SSF48264">
    <property type="entry name" value="Cytochrome P450"/>
    <property type="match status" value="1"/>
</dbReference>
<accession>A0A5N6ZYF9</accession>
<evidence type="ECO:0000256" key="5">
    <source>
        <dbReference type="ARBA" id="ARBA00023002"/>
    </source>
</evidence>
<comment type="similarity">
    <text evidence="2">Belongs to the cytochrome P450 family.</text>
</comment>
<evidence type="ECO:0000256" key="9">
    <source>
        <dbReference type="SAM" id="Phobius"/>
    </source>
</evidence>
<sequence length="586" mass="66406">MRMSCDVQLSSSPSLKVDLLVLCCVTMASQSLVFLFVLSLPFCFSYFVSWILYHWANRPNPNGVSEIPPSLPAAIPVLGHTIPFLFDSVSFVRRATSYAGRLTCVRISLPLAGIYLFQEPEAVAALWKHPLLSSPIYIYTVGLRYLFGMKEDQIETYTADDSGPYRKPHPNSNVLPHNRVDYLTHDSLLRGLSGAGLTPTFQRCQGIITSQISSLSIEDEWIQMPDLLQFFRDHVGRAVLQSLFGPLLISVNPTFMECLWEFDAATPYLAKRLPRWLVPSAYRVRESLLDQIQNWYRHARVHFHGSLIAEDGDGDPCWGSRMMRERQEFLLAVDRQDDASLASTDLGLIWTSITNVVPTAMMAVFHIFQDPTLLYRVRESIQDHDVVSFEPELAVSMDKLLQNDLLQAVYAETLRLYVQAYVTRCSAHEPASVGRWWLGQNDVVMVSSYVNHMHEQLWNTKDGAYPVNTFWADRFLLHPADPRSGPRRTWRDQVDPYHHVNGVGSQPSFSMKGLEGVWIPYGGGTSACPGRNFAKRLILFTCAFFVSQFDVDIQVSSLDMDSSTFGLGTQKPKHKVPFAIRRRTNP</sequence>
<evidence type="ECO:0000256" key="4">
    <source>
        <dbReference type="ARBA" id="ARBA00022723"/>
    </source>
</evidence>
<feature type="binding site" description="axial binding residue" evidence="8">
    <location>
        <position position="528"/>
    </location>
    <ligand>
        <name>heme</name>
        <dbReference type="ChEBI" id="CHEBI:30413"/>
    </ligand>
    <ligandPart>
        <name>Fe</name>
        <dbReference type="ChEBI" id="CHEBI:18248"/>
    </ligandPart>
</feature>
<feature type="transmembrane region" description="Helical" evidence="9">
    <location>
        <begin position="67"/>
        <end position="86"/>
    </location>
</feature>
<name>A0A5N6ZYF9_9EURO</name>
<dbReference type="GeneID" id="43652029"/>
<dbReference type="PANTHER" id="PTHR24304:SF2">
    <property type="entry name" value="24-HYDROXYCHOLESTEROL 7-ALPHA-HYDROXYLASE"/>
    <property type="match status" value="1"/>
</dbReference>
<evidence type="ECO:0000256" key="6">
    <source>
        <dbReference type="ARBA" id="ARBA00023004"/>
    </source>
</evidence>
<evidence type="ECO:0000256" key="3">
    <source>
        <dbReference type="ARBA" id="ARBA00022617"/>
    </source>
</evidence>
<reference evidence="10 11" key="1">
    <citation type="submission" date="2019-04" db="EMBL/GenBank/DDBJ databases">
        <title>Friends and foes A comparative genomics studyof 23 Aspergillus species from section Flavi.</title>
        <authorList>
            <consortium name="DOE Joint Genome Institute"/>
            <person name="Kjaerbolling I."/>
            <person name="Vesth T."/>
            <person name="Frisvad J.C."/>
            <person name="Nybo J.L."/>
            <person name="Theobald S."/>
            <person name="Kildgaard S."/>
            <person name="Isbrandt T."/>
            <person name="Kuo A."/>
            <person name="Sato A."/>
            <person name="Lyhne E.K."/>
            <person name="Kogle M.E."/>
            <person name="Wiebenga A."/>
            <person name="Kun R.S."/>
            <person name="Lubbers R.J."/>
            <person name="Makela M.R."/>
            <person name="Barry K."/>
            <person name="Chovatia M."/>
            <person name="Clum A."/>
            <person name="Daum C."/>
            <person name="Haridas S."/>
            <person name="He G."/>
            <person name="LaButti K."/>
            <person name="Lipzen A."/>
            <person name="Mondo S."/>
            <person name="Riley R."/>
            <person name="Salamov A."/>
            <person name="Simmons B.A."/>
            <person name="Magnuson J.K."/>
            <person name="Henrissat B."/>
            <person name="Mortensen U.H."/>
            <person name="Larsen T.O."/>
            <person name="Devries R.P."/>
            <person name="Grigoriev I.V."/>
            <person name="Machida M."/>
            <person name="Baker S.E."/>
            <person name="Andersen M.R."/>
        </authorList>
    </citation>
    <scope>NUCLEOTIDE SEQUENCE [LARGE SCALE GENOMIC DNA]</scope>
    <source>
        <strain evidence="10 11">CBS 763.97</strain>
    </source>
</reference>
<protein>
    <submittedName>
        <fullName evidence="10">Cytochrome P450</fullName>
    </submittedName>
</protein>
<keyword evidence="9" id="KW-1133">Transmembrane helix</keyword>
<dbReference type="Proteomes" id="UP000326268">
    <property type="component" value="Unassembled WGS sequence"/>
</dbReference>
<dbReference type="EMBL" id="ML737698">
    <property type="protein sequence ID" value="KAE8362634.1"/>
    <property type="molecule type" value="Genomic_DNA"/>
</dbReference>
<dbReference type="GO" id="GO:0005506">
    <property type="term" value="F:iron ion binding"/>
    <property type="evidence" value="ECO:0007669"/>
    <property type="project" value="InterPro"/>
</dbReference>
<evidence type="ECO:0000256" key="1">
    <source>
        <dbReference type="ARBA" id="ARBA00001971"/>
    </source>
</evidence>
<dbReference type="Pfam" id="PF00067">
    <property type="entry name" value="p450"/>
    <property type="match status" value="1"/>
</dbReference>
<dbReference type="InterPro" id="IPR036396">
    <property type="entry name" value="Cyt_P450_sf"/>
</dbReference>
<dbReference type="RefSeq" id="XP_031925715.1">
    <property type="nucleotide sequence ID" value="XM_032067583.1"/>
</dbReference>
<feature type="transmembrane region" description="Helical" evidence="9">
    <location>
        <begin position="20"/>
        <end position="47"/>
    </location>
</feature>
<dbReference type="GO" id="GO:0008395">
    <property type="term" value="F:steroid hydroxylase activity"/>
    <property type="evidence" value="ECO:0007669"/>
    <property type="project" value="TreeGrafter"/>
</dbReference>
<dbReference type="CDD" id="cd11040">
    <property type="entry name" value="CYP7_CYP8-like"/>
    <property type="match status" value="1"/>
</dbReference>
<gene>
    <name evidence="10" type="ORF">BDV27DRAFT_131216</name>
</gene>
<organism evidence="10 11">
    <name type="scientific">Aspergillus caelatus</name>
    <dbReference type="NCBI Taxonomy" id="61420"/>
    <lineage>
        <taxon>Eukaryota</taxon>
        <taxon>Fungi</taxon>
        <taxon>Dikarya</taxon>
        <taxon>Ascomycota</taxon>
        <taxon>Pezizomycotina</taxon>
        <taxon>Eurotiomycetes</taxon>
        <taxon>Eurotiomycetidae</taxon>
        <taxon>Eurotiales</taxon>
        <taxon>Aspergillaceae</taxon>
        <taxon>Aspergillus</taxon>
        <taxon>Aspergillus subgen. Circumdati</taxon>
    </lineage>
</organism>
<dbReference type="GO" id="GO:0020037">
    <property type="term" value="F:heme binding"/>
    <property type="evidence" value="ECO:0007669"/>
    <property type="project" value="InterPro"/>
</dbReference>
<dbReference type="Gene3D" id="1.10.630.10">
    <property type="entry name" value="Cytochrome P450"/>
    <property type="match status" value="1"/>
</dbReference>
<keyword evidence="9" id="KW-0812">Transmembrane</keyword>
<dbReference type="InterPro" id="IPR001128">
    <property type="entry name" value="Cyt_P450"/>
</dbReference>
<keyword evidence="3 8" id="KW-0349">Heme</keyword>
<proteinExistence type="inferred from homology"/>
<dbReference type="OrthoDB" id="3366823at2759"/>
<evidence type="ECO:0000256" key="2">
    <source>
        <dbReference type="ARBA" id="ARBA00010617"/>
    </source>
</evidence>
<dbReference type="PANTHER" id="PTHR24304">
    <property type="entry name" value="CYTOCHROME P450 FAMILY 7"/>
    <property type="match status" value="1"/>
</dbReference>
<keyword evidence="11" id="KW-1185">Reference proteome</keyword>
<dbReference type="PRINTS" id="PR00465">
    <property type="entry name" value="EP450IV"/>
</dbReference>
<evidence type="ECO:0000313" key="11">
    <source>
        <dbReference type="Proteomes" id="UP000326268"/>
    </source>
</evidence>
<dbReference type="GO" id="GO:0016705">
    <property type="term" value="F:oxidoreductase activity, acting on paired donors, with incorporation or reduction of molecular oxygen"/>
    <property type="evidence" value="ECO:0007669"/>
    <property type="project" value="InterPro"/>
</dbReference>
<comment type="cofactor">
    <cofactor evidence="1 8">
        <name>heme</name>
        <dbReference type="ChEBI" id="CHEBI:30413"/>
    </cofactor>
</comment>
<dbReference type="AlphaFoldDB" id="A0A5N6ZYF9"/>
<keyword evidence="7" id="KW-0503">Monooxygenase</keyword>
<evidence type="ECO:0000313" key="10">
    <source>
        <dbReference type="EMBL" id="KAE8362634.1"/>
    </source>
</evidence>